<protein>
    <recommendedName>
        <fullName evidence="3">Lipoprotein</fullName>
    </recommendedName>
</protein>
<dbReference type="EMBL" id="QFPP01000057">
    <property type="protein sequence ID" value="PZQ76263.1"/>
    <property type="molecule type" value="Genomic_DNA"/>
</dbReference>
<sequence>MTRFLTLCLLAAPIALTACSIPYEVVRMPGGKLRAQNATDAGGYCSQAGLGRARMLGPAPGNTEVLFECVNN</sequence>
<accession>A0A2W5S9G0</accession>
<name>A0A2W5S9G0_VARPD</name>
<evidence type="ECO:0000313" key="2">
    <source>
        <dbReference type="Proteomes" id="UP000249135"/>
    </source>
</evidence>
<evidence type="ECO:0000313" key="1">
    <source>
        <dbReference type="EMBL" id="PZQ76263.1"/>
    </source>
</evidence>
<dbReference type="PROSITE" id="PS51257">
    <property type="entry name" value="PROKAR_LIPOPROTEIN"/>
    <property type="match status" value="1"/>
</dbReference>
<gene>
    <name evidence="1" type="ORF">DI563_07465</name>
</gene>
<dbReference type="AlphaFoldDB" id="A0A2W5S9G0"/>
<evidence type="ECO:0008006" key="3">
    <source>
        <dbReference type="Google" id="ProtNLM"/>
    </source>
</evidence>
<organism evidence="1 2">
    <name type="scientific">Variovorax paradoxus</name>
    <dbReference type="NCBI Taxonomy" id="34073"/>
    <lineage>
        <taxon>Bacteria</taxon>
        <taxon>Pseudomonadati</taxon>
        <taxon>Pseudomonadota</taxon>
        <taxon>Betaproteobacteria</taxon>
        <taxon>Burkholderiales</taxon>
        <taxon>Comamonadaceae</taxon>
        <taxon>Variovorax</taxon>
    </lineage>
</organism>
<comment type="caution">
    <text evidence="1">The sequence shown here is derived from an EMBL/GenBank/DDBJ whole genome shotgun (WGS) entry which is preliminary data.</text>
</comment>
<dbReference type="Proteomes" id="UP000249135">
    <property type="component" value="Unassembled WGS sequence"/>
</dbReference>
<reference evidence="1 2" key="1">
    <citation type="submission" date="2017-08" db="EMBL/GenBank/DDBJ databases">
        <title>Infants hospitalized years apart are colonized by the same room-sourced microbial strains.</title>
        <authorList>
            <person name="Brooks B."/>
            <person name="Olm M.R."/>
            <person name="Firek B.A."/>
            <person name="Baker R."/>
            <person name="Thomas B.C."/>
            <person name="Morowitz M.J."/>
            <person name="Banfield J.F."/>
        </authorList>
    </citation>
    <scope>NUCLEOTIDE SEQUENCE [LARGE SCALE GENOMIC DNA]</scope>
    <source>
        <strain evidence="1">S2_005_003_R2_41</strain>
    </source>
</reference>
<proteinExistence type="predicted"/>